<feature type="transmembrane region" description="Helical" evidence="1">
    <location>
        <begin position="1026"/>
        <end position="1047"/>
    </location>
</feature>
<dbReference type="Pfam" id="PF12785">
    <property type="entry name" value="VESA1_N"/>
    <property type="match status" value="1"/>
</dbReference>
<sequence length="1089" mass="119870">MSLADCPSNLKEAIDWILRVTGKDGGGSDNTRDLAKAVKGLLHSAISDVDSSTRTNHENRGYLNKLKTGLEKAKELVEKDERLSGVRNIGPIGRLSRALGKFIGYDDRFIGGRDGHITGAGIAPSNIATHRLCDATIALTIGVLEGFKGHHAIKSNGNLNKVNTLITKLHEQYGKGAAGLQGVAQEVESGLNGERGTWPGLDAFVNDVRDSFKTNLRSGLPTDAKGLAGKVEAYLKGVFKDSWGSATALDGKLTTLISNITSQNTYNPSKFNSNEMNDALNPNSAVKSILDAGKNAFIDQLKKRNYESYHKVVTNDNINTTHAQIFLGCLPLYYQALTYIYWRCHENGGGWNAMTLGSGALRYYFDSQGLLPAYVDSSKRGAHIAETALGGFSEFKTAATSLSAANSPYVSFTKELQDKVKNAGQVSSNFSLSALYHGASCYFQCQQIKVSDKAFRTPKTIREMLYFLGALQFSSAYDEINGQIGTLLTTELSVADSNISSQGADTLSSDQLKEYLRASCAFSSSVLGMVQGPGASKNTSEPWLFELFCNSAFQFKYPSGPILFITVSNYAYALQFQLLFLYFMCSNDGNKCGWNNCTYGKYIKGSDTQLASHICPGLKCQQDRCDHKKGTNKCNHNNYDKTGGCGQSPNPSGLQAFLTDGIQGMCRQHPGSSYHLATCSGSLCHVPMGFEATHLRQNPRTGNLISLILQSFCGTPSSPLRQLSEKLGCLTKRTPRTLGDLFGFLWHLNGQLFNQKFHELLRAELQKSTTQTLRTFLTSLNVLQPPSLLSNSIAKLAEVSFWNTPDSYGLASLLATNLFSLNQHCHKESNGKILHNTSANGQGCTTSPNDLWSLYQPITDHNNKHSDCARKSCGGYFYPLTHSEGATYAPRNASTYLSWVLYLSDDLQSWFQEMLNEFTNIDCKKTGCRKFKSGTHACQLQHPGTHGNPNICTCDSVVHCGGVLPVLYRYGFKFYSPYSLSGETGAPAKRTCDKFHTQLSNVLSTEAPLTKLLTTIDQLLYLFRFYFFYNLSSFWLCSFLIFLYFIFYDIDVLHFQSHVHLPSSHTVPPLALLTTGKARALTKLTYYLP</sequence>
<dbReference type="RefSeq" id="XP_067714842.1">
    <property type="nucleotide sequence ID" value="XM_067858741.1"/>
</dbReference>
<organism evidence="2 3">
    <name type="scientific">Babesia caballi</name>
    <dbReference type="NCBI Taxonomy" id="5871"/>
    <lineage>
        <taxon>Eukaryota</taxon>
        <taxon>Sar</taxon>
        <taxon>Alveolata</taxon>
        <taxon>Apicomplexa</taxon>
        <taxon>Aconoidasida</taxon>
        <taxon>Piroplasmida</taxon>
        <taxon>Babesiidae</taxon>
        <taxon>Babesia</taxon>
    </lineage>
</organism>
<keyword evidence="1" id="KW-0812">Transmembrane</keyword>
<dbReference type="AlphaFoldDB" id="A0AAV4LRI5"/>
<keyword evidence="1" id="KW-0472">Membrane</keyword>
<dbReference type="Proteomes" id="UP001497744">
    <property type="component" value="Unassembled WGS sequence"/>
</dbReference>
<name>A0AAV4LRI5_BABCB</name>
<evidence type="ECO:0000313" key="3">
    <source>
        <dbReference type="Proteomes" id="UP001497744"/>
    </source>
</evidence>
<gene>
    <name evidence="2" type="ORF">BcabD6B2_22080</name>
</gene>
<evidence type="ECO:0000256" key="1">
    <source>
        <dbReference type="SAM" id="Phobius"/>
    </source>
</evidence>
<keyword evidence="1" id="KW-1133">Transmembrane helix</keyword>
<evidence type="ECO:0000313" key="2">
    <source>
        <dbReference type="EMBL" id="GIX62773.1"/>
    </source>
</evidence>
<proteinExistence type="predicted"/>
<dbReference type="InterPro" id="IPR024751">
    <property type="entry name" value="VESA1"/>
</dbReference>
<dbReference type="EMBL" id="BPLF01000002">
    <property type="protein sequence ID" value="GIX62773.1"/>
    <property type="molecule type" value="Genomic_DNA"/>
</dbReference>
<keyword evidence="3" id="KW-1185">Reference proteome</keyword>
<comment type="caution">
    <text evidence="2">The sequence shown here is derived from an EMBL/GenBank/DDBJ whole genome shotgun (WGS) entry which is preliminary data.</text>
</comment>
<protein>
    <submittedName>
        <fullName evidence="2">Variant erythrocyte surface antigen-1 family protein</fullName>
    </submittedName>
</protein>
<accession>A0AAV4LRI5</accession>
<dbReference type="GeneID" id="94194254"/>
<reference evidence="2 3" key="1">
    <citation type="submission" date="2021-06" db="EMBL/GenBank/DDBJ databases">
        <title>Genome sequence of Babesia caballi.</title>
        <authorList>
            <person name="Yamagishi J."/>
            <person name="Kidaka T."/>
            <person name="Ochi A."/>
        </authorList>
    </citation>
    <scope>NUCLEOTIDE SEQUENCE [LARGE SCALE GENOMIC DNA]</scope>
    <source>
        <strain evidence="2">USDA-D6B2</strain>
    </source>
</reference>